<name>A0ABU0N257_9FIRM</name>
<dbReference type="SUPFAM" id="SSF53254">
    <property type="entry name" value="Phosphoglycerate mutase-like"/>
    <property type="match status" value="1"/>
</dbReference>
<dbReference type="InterPro" id="IPR050275">
    <property type="entry name" value="PGM_Phosphatase"/>
</dbReference>
<dbReference type="InterPro" id="IPR013078">
    <property type="entry name" value="His_Pase_superF_clade-1"/>
</dbReference>
<evidence type="ECO:0000313" key="3">
    <source>
        <dbReference type="EMBL" id="MDQ0557253.1"/>
    </source>
</evidence>
<dbReference type="EC" id="5.4.2.12" evidence="3"/>
<dbReference type="Gene3D" id="3.40.50.1240">
    <property type="entry name" value="Phosphoglycerate mutase-like"/>
    <property type="match status" value="1"/>
</dbReference>
<evidence type="ECO:0000256" key="2">
    <source>
        <dbReference type="ARBA" id="ARBA00023235"/>
    </source>
</evidence>
<sequence>MKVYITRHGETDWNVKGKMQVCKDSNLTEQGKKEALNLGNRLKDIKIDYIYTSPLTRAYDTALLIKGNRDIPIGTHENLKEMNFGIWEGMYSDDVSREYENEYYKFWNEPHLYTSTGGETFEELIKRVKITLNDITNQNKGEDILLVTHSIIIKAIYSIIKKYELKDFWNPPYIKNTCVTILEFNEGNYKFILEADVSHVEN</sequence>
<gene>
    <name evidence="3" type="ORF">QOZ92_002379</name>
</gene>
<dbReference type="RefSeq" id="WP_307508064.1">
    <property type="nucleotide sequence ID" value="NZ_BAAACE010000005.1"/>
</dbReference>
<dbReference type="CDD" id="cd07067">
    <property type="entry name" value="HP_PGM_like"/>
    <property type="match status" value="1"/>
</dbReference>
<dbReference type="EMBL" id="JAUSWG010000010">
    <property type="protein sequence ID" value="MDQ0557253.1"/>
    <property type="molecule type" value="Genomic_DNA"/>
</dbReference>
<evidence type="ECO:0000256" key="1">
    <source>
        <dbReference type="ARBA" id="ARBA00023152"/>
    </source>
</evidence>
<dbReference type="Pfam" id="PF00300">
    <property type="entry name" value="His_Phos_1"/>
    <property type="match status" value="1"/>
</dbReference>
<proteinExistence type="predicted"/>
<accession>A0ABU0N257</accession>
<dbReference type="InterPro" id="IPR029033">
    <property type="entry name" value="His_PPase_superfam"/>
</dbReference>
<dbReference type="PANTHER" id="PTHR48100:SF1">
    <property type="entry name" value="HISTIDINE PHOSPHATASE FAMILY PROTEIN-RELATED"/>
    <property type="match status" value="1"/>
</dbReference>
<dbReference type="GO" id="GO:0004619">
    <property type="term" value="F:phosphoglycerate mutase activity"/>
    <property type="evidence" value="ECO:0007669"/>
    <property type="project" value="UniProtKB-EC"/>
</dbReference>
<reference evidence="3 4" key="1">
    <citation type="submission" date="2023-07" db="EMBL/GenBank/DDBJ databases">
        <title>Genomic Encyclopedia of Type Strains, Phase IV (KMG-IV): sequencing the most valuable type-strain genomes for metagenomic binning, comparative biology and taxonomic classification.</title>
        <authorList>
            <person name="Goeker M."/>
        </authorList>
    </citation>
    <scope>NUCLEOTIDE SEQUENCE [LARGE SCALE GENOMIC DNA]</scope>
    <source>
        <strain evidence="3 4">DSM 15049</strain>
    </source>
</reference>
<comment type="caution">
    <text evidence="3">The sequence shown here is derived from an EMBL/GenBank/DDBJ whole genome shotgun (WGS) entry which is preliminary data.</text>
</comment>
<organism evidence="3 4">
    <name type="scientific">Paraclostridium ghonii</name>
    <dbReference type="NCBI Taxonomy" id="29358"/>
    <lineage>
        <taxon>Bacteria</taxon>
        <taxon>Bacillati</taxon>
        <taxon>Bacillota</taxon>
        <taxon>Clostridia</taxon>
        <taxon>Peptostreptococcales</taxon>
        <taxon>Peptostreptococcaceae</taxon>
        <taxon>Paraclostridium</taxon>
    </lineage>
</organism>
<evidence type="ECO:0000313" key="4">
    <source>
        <dbReference type="Proteomes" id="UP001232584"/>
    </source>
</evidence>
<keyword evidence="1" id="KW-0324">Glycolysis</keyword>
<dbReference type="SMART" id="SM00855">
    <property type="entry name" value="PGAM"/>
    <property type="match status" value="1"/>
</dbReference>
<dbReference type="PANTHER" id="PTHR48100">
    <property type="entry name" value="BROAD-SPECIFICITY PHOSPHATASE YOR283W-RELATED"/>
    <property type="match status" value="1"/>
</dbReference>
<dbReference type="PROSITE" id="PS00175">
    <property type="entry name" value="PG_MUTASE"/>
    <property type="match status" value="1"/>
</dbReference>
<keyword evidence="4" id="KW-1185">Reference proteome</keyword>
<protein>
    <submittedName>
        <fullName evidence="3">Phosphoglycerate mutase</fullName>
        <ecNumber evidence="3">5.4.2.12</ecNumber>
    </submittedName>
</protein>
<dbReference type="Proteomes" id="UP001232584">
    <property type="component" value="Unassembled WGS sequence"/>
</dbReference>
<dbReference type="PIRSF" id="PIRSF000709">
    <property type="entry name" value="6PFK_2-Ptase"/>
    <property type="match status" value="1"/>
</dbReference>
<dbReference type="InterPro" id="IPR001345">
    <property type="entry name" value="PG/BPGM_mutase_AS"/>
</dbReference>
<keyword evidence="2 3" id="KW-0413">Isomerase</keyword>